<feature type="domain" description="TFIIS central" evidence="18">
    <location>
        <begin position="133"/>
        <end position="251"/>
    </location>
</feature>
<evidence type="ECO:0000256" key="14">
    <source>
        <dbReference type="RuleBase" id="RU368078"/>
    </source>
</evidence>
<evidence type="ECO:0000256" key="4">
    <source>
        <dbReference type="ARBA" id="ARBA00022723"/>
    </source>
</evidence>
<evidence type="ECO:0000256" key="9">
    <source>
        <dbReference type="ARBA" id="ARBA00023163"/>
    </source>
</evidence>
<dbReference type="GO" id="GO:0005634">
    <property type="term" value="C:nucleus"/>
    <property type="evidence" value="ECO:0007669"/>
    <property type="project" value="UniProtKB-SubCell"/>
</dbReference>
<keyword evidence="6 14" id="KW-0862">Zinc</keyword>
<dbReference type="SUPFAM" id="SSF46942">
    <property type="entry name" value="Elongation factor TFIIS domain 2"/>
    <property type="match status" value="1"/>
</dbReference>
<comment type="caution">
    <text evidence="19">The sequence shown here is derived from an EMBL/GenBank/DDBJ whole genome shotgun (WGS) entry which is preliminary data.</text>
</comment>
<dbReference type="InterPro" id="IPR036575">
    <property type="entry name" value="TFIIS_cen_dom_sf"/>
</dbReference>
<dbReference type="SMART" id="SM00440">
    <property type="entry name" value="ZnF_C2C2"/>
    <property type="match status" value="1"/>
</dbReference>
<evidence type="ECO:0000259" key="18">
    <source>
        <dbReference type="PROSITE" id="PS51321"/>
    </source>
</evidence>
<dbReference type="SUPFAM" id="SSF47676">
    <property type="entry name" value="Conserved domain common to transcription factors TFIIS, elongin A, CRSP70"/>
    <property type="match status" value="1"/>
</dbReference>
<keyword evidence="7 14" id="KW-0805">Transcription regulation</keyword>
<evidence type="ECO:0000256" key="13">
    <source>
        <dbReference type="PROSITE-ProRule" id="PRU00649"/>
    </source>
</evidence>
<evidence type="ECO:0000313" key="20">
    <source>
        <dbReference type="Proteomes" id="UP001162156"/>
    </source>
</evidence>
<comment type="function">
    <text evidence="11">Necessary for efficient RNA polymerase II transcription elongation past template-encoded arresting sites. The arresting sites in DNA have the property of trapping a certain fraction of elongating RNA polymerases that pass through, resulting in locked ternary complexes. Cleavage of the nascent transcript by S-II allows the resumption of elongation from the new 3'-terminus.</text>
</comment>
<dbReference type="SMART" id="SM00510">
    <property type="entry name" value="TFS2M"/>
    <property type="match status" value="1"/>
</dbReference>
<dbReference type="PROSITE" id="PS51321">
    <property type="entry name" value="TFIIS_CENTRAL"/>
    <property type="match status" value="1"/>
</dbReference>
<dbReference type="InterPro" id="IPR035100">
    <property type="entry name" value="TF_IIS-typ"/>
</dbReference>
<dbReference type="EMBL" id="JANEYF010001313">
    <property type="protein sequence ID" value="KAJ8964813.1"/>
    <property type="molecule type" value="Genomic_DNA"/>
</dbReference>
<evidence type="ECO:0000256" key="15">
    <source>
        <dbReference type="SAM" id="MobiDB-lite"/>
    </source>
</evidence>
<evidence type="ECO:0000259" key="17">
    <source>
        <dbReference type="PROSITE" id="PS51319"/>
    </source>
</evidence>
<evidence type="ECO:0000259" key="16">
    <source>
        <dbReference type="PROSITE" id="PS51133"/>
    </source>
</evidence>
<gene>
    <name evidence="19" type="ORF">NQ314_004620</name>
</gene>
<evidence type="ECO:0000256" key="5">
    <source>
        <dbReference type="ARBA" id="ARBA00022771"/>
    </source>
</evidence>
<keyword evidence="20" id="KW-1185">Reference proteome</keyword>
<dbReference type="CDD" id="cd00183">
    <property type="entry name" value="TFIIS_I"/>
    <property type="match status" value="1"/>
</dbReference>
<dbReference type="PIRSF" id="PIRSF006704">
    <property type="entry name" value="TF_IIS"/>
    <property type="match status" value="1"/>
</dbReference>
<evidence type="ECO:0000256" key="3">
    <source>
        <dbReference type="ARBA" id="ARBA00022553"/>
    </source>
</evidence>
<evidence type="ECO:0000256" key="8">
    <source>
        <dbReference type="ARBA" id="ARBA00023125"/>
    </source>
</evidence>
<feature type="domain" description="TFIIS N-terminal" evidence="17">
    <location>
        <begin position="5"/>
        <end position="84"/>
    </location>
</feature>
<feature type="domain" description="TFIIS-type" evidence="16">
    <location>
        <begin position="254"/>
        <end position="294"/>
    </location>
</feature>
<dbReference type="Pfam" id="PF01096">
    <property type="entry name" value="Zn_ribbon_TFIIS"/>
    <property type="match status" value="1"/>
</dbReference>
<comment type="subcellular location">
    <subcellularLocation>
        <location evidence="1 13 14">Nucleus</location>
    </subcellularLocation>
</comment>
<dbReference type="Proteomes" id="UP001162156">
    <property type="component" value="Unassembled WGS sequence"/>
</dbReference>
<dbReference type="GO" id="GO:0003677">
    <property type="term" value="F:DNA binding"/>
    <property type="evidence" value="ECO:0007669"/>
    <property type="project" value="UniProtKB-KW"/>
</dbReference>
<dbReference type="InterPro" id="IPR001222">
    <property type="entry name" value="Znf_TFIIS"/>
</dbReference>
<dbReference type="Gene3D" id="1.10.472.30">
    <property type="entry name" value="Transcription elongation factor S-II, central domain"/>
    <property type="match status" value="1"/>
</dbReference>
<dbReference type="PROSITE" id="PS51319">
    <property type="entry name" value="TFIIS_N"/>
    <property type="match status" value="1"/>
</dbReference>
<dbReference type="SUPFAM" id="SSF57783">
    <property type="entry name" value="Zinc beta-ribbon"/>
    <property type="match status" value="1"/>
</dbReference>
<dbReference type="InterPro" id="IPR035441">
    <property type="entry name" value="TFIIS/LEDGF_dom_sf"/>
</dbReference>
<feature type="compositionally biased region" description="Basic and acidic residues" evidence="15">
    <location>
        <begin position="98"/>
        <end position="119"/>
    </location>
</feature>
<dbReference type="PROSITE" id="PS51133">
    <property type="entry name" value="ZF_TFIIS_2"/>
    <property type="match status" value="1"/>
</dbReference>
<dbReference type="Pfam" id="PF07500">
    <property type="entry name" value="TFIIS_M"/>
    <property type="match status" value="1"/>
</dbReference>
<name>A0AAV8ZLG5_9CUCU</name>
<feature type="compositionally biased region" description="Low complexity" evidence="15">
    <location>
        <begin position="86"/>
        <end position="96"/>
    </location>
</feature>
<evidence type="ECO:0000256" key="6">
    <source>
        <dbReference type="ARBA" id="ARBA00022833"/>
    </source>
</evidence>
<feature type="region of interest" description="Disordered" evidence="15">
    <location>
        <begin position="83"/>
        <end position="131"/>
    </location>
</feature>
<protein>
    <recommendedName>
        <fullName evidence="14">Transcription elongation factor</fullName>
    </recommendedName>
</protein>
<dbReference type="SMART" id="SM00509">
    <property type="entry name" value="TFS2N"/>
    <property type="match status" value="1"/>
</dbReference>
<evidence type="ECO:0000313" key="19">
    <source>
        <dbReference type="EMBL" id="KAJ8964813.1"/>
    </source>
</evidence>
<comment type="similarity">
    <text evidence="2 14">Belongs to the TFS-II family.</text>
</comment>
<dbReference type="GO" id="GO:0008270">
    <property type="term" value="F:zinc ion binding"/>
    <property type="evidence" value="ECO:0007669"/>
    <property type="project" value="UniProtKB-UniRule"/>
</dbReference>
<proteinExistence type="inferred from homology"/>
<dbReference type="CDD" id="cd13749">
    <property type="entry name" value="Zn-ribbon_TFIIS"/>
    <property type="match status" value="1"/>
</dbReference>
<dbReference type="InterPro" id="IPR017923">
    <property type="entry name" value="TFIIS_N"/>
</dbReference>
<dbReference type="PROSITE" id="PS00466">
    <property type="entry name" value="ZF_TFIIS_1"/>
    <property type="match status" value="1"/>
</dbReference>
<reference evidence="19" key="1">
    <citation type="journal article" date="2023" name="Insect Mol. Biol.">
        <title>Genome sequencing provides insights into the evolution of gene families encoding plant cell wall-degrading enzymes in longhorned beetles.</title>
        <authorList>
            <person name="Shin N.R."/>
            <person name="Okamura Y."/>
            <person name="Kirsch R."/>
            <person name="Pauchet Y."/>
        </authorList>
    </citation>
    <scope>NUCLEOTIDE SEQUENCE</scope>
    <source>
        <strain evidence="19">RBIC_L_NR</strain>
    </source>
</reference>
<dbReference type="Gene3D" id="1.20.930.10">
    <property type="entry name" value="Conserved domain common to transcription factors TFIIS, elongin A, CRSP70"/>
    <property type="match status" value="1"/>
</dbReference>
<dbReference type="PANTHER" id="PTHR11477:SF0">
    <property type="entry name" value="IP08861P-RELATED"/>
    <property type="match status" value="1"/>
</dbReference>
<accession>A0AAV8ZLG5</accession>
<dbReference type="PANTHER" id="PTHR11477">
    <property type="entry name" value="TRANSCRIPTION FACTOR S-II ZINC FINGER DOMAIN-CONTAINING PROTEIN"/>
    <property type="match status" value="1"/>
</dbReference>
<dbReference type="InterPro" id="IPR003617">
    <property type="entry name" value="TFIIS/CRSP70_N_sub"/>
</dbReference>
<evidence type="ECO:0000256" key="2">
    <source>
        <dbReference type="ARBA" id="ARBA00009647"/>
    </source>
</evidence>
<keyword evidence="10 13" id="KW-0539">Nucleus</keyword>
<sequence length="296" mass="33670">MSVEEDVMRIQKKLNKMTSEDGSGQEQALDLLKELQTLNINLEVLTKTRIGMTVNALRKSSKDDEVISLSKTLIKNWKKFLSGTNSSEKSSSSSSSKPKKEKEDKSTREDKDRDRERNLPKQFPASSNTTDSVRLKCREMLAVAINTDSKPEDFDGCASAEELAEELEEAIFSEFKNTDMRYKNRVRSRIANLKDIKNPTLRTNFRIGAITASRLAVMTAEEMANDEVKQLRERFLKESINDAQLATAQGTKTDMLKCGKCKKRNCTYNQLQTRSSDEPMTTFVLCNECGNRWKFC</sequence>
<keyword evidence="9 14" id="KW-0804">Transcription</keyword>
<dbReference type="Pfam" id="PF08711">
    <property type="entry name" value="Med26"/>
    <property type="match status" value="1"/>
</dbReference>
<evidence type="ECO:0000256" key="7">
    <source>
        <dbReference type="ARBA" id="ARBA00023015"/>
    </source>
</evidence>
<keyword evidence="3" id="KW-0597">Phosphoprotein</keyword>
<dbReference type="InterPro" id="IPR003618">
    <property type="entry name" value="TFIIS_cen_dom"/>
</dbReference>
<dbReference type="InterPro" id="IPR006289">
    <property type="entry name" value="TFSII"/>
</dbReference>
<organism evidence="19 20">
    <name type="scientific">Rhamnusium bicolor</name>
    <dbReference type="NCBI Taxonomy" id="1586634"/>
    <lineage>
        <taxon>Eukaryota</taxon>
        <taxon>Metazoa</taxon>
        <taxon>Ecdysozoa</taxon>
        <taxon>Arthropoda</taxon>
        <taxon>Hexapoda</taxon>
        <taxon>Insecta</taxon>
        <taxon>Pterygota</taxon>
        <taxon>Neoptera</taxon>
        <taxon>Endopterygota</taxon>
        <taxon>Coleoptera</taxon>
        <taxon>Polyphaga</taxon>
        <taxon>Cucujiformia</taxon>
        <taxon>Chrysomeloidea</taxon>
        <taxon>Cerambycidae</taxon>
        <taxon>Lepturinae</taxon>
        <taxon>Rhagiini</taxon>
        <taxon>Rhamnusium</taxon>
    </lineage>
</organism>
<dbReference type="Gene3D" id="2.20.25.10">
    <property type="match status" value="1"/>
</dbReference>
<keyword evidence="5 12" id="KW-0863">Zinc-finger</keyword>
<dbReference type="GO" id="GO:0006368">
    <property type="term" value="P:transcription elongation by RNA polymerase II"/>
    <property type="evidence" value="ECO:0007669"/>
    <property type="project" value="InterPro"/>
</dbReference>
<dbReference type="FunFam" id="1.20.930.10:FF:000002">
    <property type="entry name" value="Transcription elongation factor A (SII), 1"/>
    <property type="match status" value="1"/>
</dbReference>
<evidence type="ECO:0000256" key="1">
    <source>
        <dbReference type="ARBA" id="ARBA00004123"/>
    </source>
</evidence>
<dbReference type="NCBIfam" id="TIGR01385">
    <property type="entry name" value="TFSII"/>
    <property type="match status" value="1"/>
</dbReference>
<evidence type="ECO:0000256" key="11">
    <source>
        <dbReference type="ARBA" id="ARBA00025408"/>
    </source>
</evidence>
<evidence type="ECO:0000256" key="10">
    <source>
        <dbReference type="ARBA" id="ARBA00023242"/>
    </source>
</evidence>
<dbReference type="AlphaFoldDB" id="A0AAV8ZLG5"/>
<dbReference type="FunFam" id="2.20.25.10:FF:000001">
    <property type="entry name" value="Probable Transcription elongation factor S-II"/>
    <property type="match status" value="1"/>
</dbReference>
<keyword evidence="4 14" id="KW-0479">Metal-binding</keyword>
<keyword evidence="8 14" id="KW-0238">DNA-binding</keyword>
<evidence type="ECO:0000256" key="12">
    <source>
        <dbReference type="PROSITE-ProRule" id="PRU00472"/>
    </source>
</evidence>